<dbReference type="HOGENOM" id="CLU_025574_2_2_7"/>
<dbReference type="EMBL" id="AFRZ01000001">
    <property type="protein sequence ID" value="EHP31170.1"/>
    <property type="molecule type" value="Genomic_DNA"/>
</dbReference>
<evidence type="ECO:0000256" key="7">
    <source>
        <dbReference type="HAMAP-Rule" id="MF_02065"/>
    </source>
</evidence>
<evidence type="ECO:0000256" key="1">
    <source>
        <dbReference type="ARBA" id="ARBA00022475"/>
    </source>
</evidence>
<dbReference type="GO" id="GO:0008932">
    <property type="term" value="F:lytic endotransglycosylase activity"/>
    <property type="evidence" value="ECO:0007669"/>
    <property type="project" value="UniProtKB-UniRule"/>
</dbReference>
<dbReference type="PATRIC" id="fig|929558.5.peg.2637"/>
<evidence type="ECO:0000256" key="3">
    <source>
        <dbReference type="ARBA" id="ARBA00022989"/>
    </source>
</evidence>
<comment type="similarity">
    <text evidence="7">Belongs to the transglycosylase MltG family.</text>
</comment>
<dbReference type="HAMAP" id="MF_02065">
    <property type="entry name" value="MltG"/>
    <property type="match status" value="1"/>
</dbReference>
<keyword evidence="1 7" id="KW-1003">Cell membrane</keyword>
<dbReference type="GO" id="GO:0009252">
    <property type="term" value="P:peptidoglycan biosynthetic process"/>
    <property type="evidence" value="ECO:0007669"/>
    <property type="project" value="UniProtKB-UniRule"/>
</dbReference>
<evidence type="ECO:0000256" key="6">
    <source>
        <dbReference type="ARBA" id="ARBA00023316"/>
    </source>
</evidence>
<dbReference type="NCBIfam" id="TIGR00247">
    <property type="entry name" value="endolytic transglycosylase MltG"/>
    <property type="match status" value="1"/>
</dbReference>
<dbReference type="GO" id="GO:0071555">
    <property type="term" value="P:cell wall organization"/>
    <property type="evidence" value="ECO:0007669"/>
    <property type="project" value="UniProtKB-KW"/>
</dbReference>
<gene>
    <name evidence="7" type="primary">mltG</name>
    <name evidence="8" type="ORF">SMGD1_2648</name>
</gene>
<keyword evidence="9" id="KW-1185">Reference proteome</keyword>
<accession>H1FSQ2</accession>
<dbReference type="EC" id="4.2.2.29" evidence="7"/>
<evidence type="ECO:0000256" key="5">
    <source>
        <dbReference type="ARBA" id="ARBA00023239"/>
    </source>
</evidence>
<comment type="caution">
    <text evidence="8">The sequence shown here is derived from an EMBL/GenBank/DDBJ whole genome shotgun (WGS) entry which is preliminary data.</text>
</comment>
<dbReference type="PANTHER" id="PTHR30518">
    <property type="entry name" value="ENDOLYTIC MUREIN TRANSGLYCOSYLASE"/>
    <property type="match status" value="1"/>
</dbReference>
<keyword evidence="4 7" id="KW-0472">Membrane</keyword>
<evidence type="ECO:0000256" key="4">
    <source>
        <dbReference type="ARBA" id="ARBA00023136"/>
    </source>
</evidence>
<dbReference type="Pfam" id="PF02618">
    <property type="entry name" value="YceG"/>
    <property type="match status" value="1"/>
</dbReference>
<dbReference type="InterPro" id="IPR003770">
    <property type="entry name" value="MLTG-like"/>
</dbReference>
<dbReference type="eggNOG" id="COG1559">
    <property type="taxonomic scope" value="Bacteria"/>
</dbReference>
<dbReference type="Proteomes" id="UP000006431">
    <property type="component" value="Unassembled WGS sequence"/>
</dbReference>
<keyword evidence="5 7" id="KW-0456">Lyase</keyword>
<proteinExistence type="inferred from homology"/>
<keyword evidence="6 7" id="KW-0961">Cell wall biogenesis/degradation</keyword>
<reference evidence="8 9" key="1">
    <citation type="journal article" date="2012" name="Proc. Natl. Acad. Sci. U.S.A.">
        <title>Genome and physiology of a model Epsilonproteobacterium responsible for sulfide detoxification in marine oxygen depletion zones.</title>
        <authorList>
            <person name="Grote J."/>
            <person name="Schott T."/>
            <person name="Bruckner C.G."/>
            <person name="Glockner F.O."/>
            <person name="Jost G."/>
            <person name="Teeling H."/>
            <person name="Labrenz M."/>
            <person name="Jurgens K."/>
        </authorList>
    </citation>
    <scope>NUCLEOTIDE SEQUENCE [LARGE SCALE GENOMIC DNA]</scope>
    <source>
        <strain evidence="8 9">GD1</strain>
    </source>
</reference>
<keyword evidence="2 7" id="KW-0812">Transmembrane</keyword>
<dbReference type="PANTHER" id="PTHR30518:SF2">
    <property type="entry name" value="ENDOLYTIC MUREIN TRANSGLYCOSYLASE"/>
    <property type="match status" value="1"/>
</dbReference>
<name>H1FSQ2_SULGG</name>
<protein>
    <recommendedName>
        <fullName evidence="7">Endolytic murein transglycosylase</fullName>
        <ecNumber evidence="7">4.2.2.29</ecNumber>
    </recommendedName>
    <alternativeName>
        <fullName evidence="7">Peptidoglycan lytic transglycosylase</fullName>
    </alternativeName>
    <alternativeName>
        <fullName evidence="7">Peptidoglycan polymerization terminase</fullName>
    </alternativeName>
</protein>
<sequence>MKWSFEIVLIIILSFMYYLNQPVRTQKVVFIPSGSINQIITQLRERNYNVSKLDSLLLRLIGSPQSGWIDMGDNYSSRGDFLYKLTTAKAALQKVTLIPGETTYMFLNELSQKLLLDREKLESEYLRQTNQLEGALVPNTYKMPIGITERELIRILLYNSHNQMKDLSLKLFGTYNEKKWFHFVAIASVIQKESANIEEMPLVSSVIYNRIKKGMKLQMDGTLNYGEYSHIKITPKRIREDDSIYNTYKNRGVPEIPVCNVSFDAIRAAVFPANTDYLYFMKSKSGGHDFSCNYSTHLSNIKHVTK</sequence>
<comment type="catalytic activity">
    <reaction evidence="7">
        <text>a peptidoglycan chain = a peptidoglycan chain with N-acetyl-1,6-anhydromuramyl-[peptide] at the reducing end + a peptidoglycan chain with N-acetylglucosamine at the non-reducing end.</text>
        <dbReference type="EC" id="4.2.2.29"/>
    </reaction>
</comment>
<evidence type="ECO:0000313" key="9">
    <source>
        <dbReference type="Proteomes" id="UP000006431"/>
    </source>
</evidence>
<evidence type="ECO:0000256" key="2">
    <source>
        <dbReference type="ARBA" id="ARBA00022692"/>
    </source>
</evidence>
<comment type="function">
    <text evidence="7">Functions as a peptidoglycan terminase that cleaves nascent peptidoglycan strands endolytically to terminate their elongation.</text>
</comment>
<dbReference type="STRING" id="929558.SMGD1_2648"/>
<feature type="site" description="Important for catalytic activity" evidence="7">
    <location>
        <position position="193"/>
    </location>
</feature>
<organism evidence="8 9">
    <name type="scientific">Sulfurimonas gotlandica (strain DSM 19862 / JCM 16533 / GD1)</name>
    <dbReference type="NCBI Taxonomy" id="929558"/>
    <lineage>
        <taxon>Bacteria</taxon>
        <taxon>Pseudomonadati</taxon>
        <taxon>Campylobacterota</taxon>
        <taxon>Epsilonproteobacteria</taxon>
        <taxon>Campylobacterales</taxon>
        <taxon>Sulfurimonadaceae</taxon>
        <taxon>Sulfurimonas</taxon>
    </lineage>
</organism>
<dbReference type="AlphaFoldDB" id="H1FSQ2"/>
<keyword evidence="3 7" id="KW-1133">Transmembrane helix</keyword>
<evidence type="ECO:0000313" key="8">
    <source>
        <dbReference type="EMBL" id="EHP31170.1"/>
    </source>
</evidence>
<dbReference type="GO" id="GO:0005886">
    <property type="term" value="C:plasma membrane"/>
    <property type="evidence" value="ECO:0007669"/>
    <property type="project" value="UniProtKB-UniRule"/>
</dbReference>